<accession>A0ABN8ZA27</accession>
<reference evidence="2" key="1">
    <citation type="submission" date="2023-04" db="EMBL/GenBank/DDBJ databases">
        <authorList>
            <consortium name="ELIXIR-Norway"/>
        </authorList>
    </citation>
    <scope>NUCLEOTIDE SEQUENCE [LARGE SCALE GENOMIC DNA]</scope>
</reference>
<name>A0ABN8ZA27_RANTA</name>
<gene>
    <name evidence="2" type="ORF">MRATA1EN1_LOCUS19715</name>
</gene>
<organism evidence="2 3">
    <name type="scientific">Rangifer tarandus platyrhynchus</name>
    <name type="common">Svalbard reindeer</name>
    <dbReference type="NCBI Taxonomy" id="3082113"/>
    <lineage>
        <taxon>Eukaryota</taxon>
        <taxon>Metazoa</taxon>
        <taxon>Chordata</taxon>
        <taxon>Craniata</taxon>
        <taxon>Vertebrata</taxon>
        <taxon>Euteleostomi</taxon>
        <taxon>Mammalia</taxon>
        <taxon>Eutheria</taxon>
        <taxon>Laurasiatheria</taxon>
        <taxon>Artiodactyla</taxon>
        <taxon>Ruminantia</taxon>
        <taxon>Pecora</taxon>
        <taxon>Cervidae</taxon>
        <taxon>Odocoileinae</taxon>
        <taxon>Rangifer</taxon>
    </lineage>
</organism>
<proteinExistence type="predicted"/>
<dbReference type="Proteomes" id="UP001176941">
    <property type="component" value="Chromosome 3"/>
</dbReference>
<keyword evidence="3" id="KW-1185">Reference proteome</keyword>
<dbReference type="EMBL" id="OX459939">
    <property type="protein sequence ID" value="CAI9170753.1"/>
    <property type="molecule type" value="Genomic_DNA"/>
</dbReference>
<sequence>MSFTAEDSDQISPCQSPFKQQDSFLVSLPWHSKESGTLGRFESSSSVHSQPLSHSPNFFTKSGSVFLVIGEPSPKHEMYSLELYILFRPFESCYPSRILIEKTDNTLLLWLTNCQEMNTTKSANPTWD</sequence>
<protein>
    <submittedName>
        <fullName evidence="2">Uncharacterized protein</fullName>
    </submittedName>
</protein>
<evidence type="ECO:0000313" key="3">
    <source>
        <dbReference type="Proteomes" id="UP001176941"/>
    </source>
</evidence>
<feature type="region of interest" description="Disordered" evidence="1">
    <location>
        <begin position="35"/>
        <end position="56"/>
    </location>
</feature>
<evidence type="ECO:0000256" key="1">
    <source>
        <dbReference type="SAM" id="MobiDB-lite"/>
    </source>
</evidence>
<evidence type="ECO:0000313" key="2">
    <source>
        <dbReference type="EMBL" id="CAI9170753.1"/>
    </source>
</evidence>
<feature type="compositionally biased region" description="Low complexity" evidence="1">
    <location>
        <begin position="43"/>
        <end position="56"/>
    </location>
</feature>